<protein>
    <submittedName>
        <fullName evidence="1">Uncharacterized protein</fullName>
    </submittedName>
</protein>
<gene>
    <name evidence="1" type="ORF">CVT25_008541</name>
</gene>
<dbReference type="InParanoid" id="A0A409XDB6"/>
<dbReference type="Proteomes" id="UP000283269">
    <property type="component" value="Unassembled WGS sequence"/>
</dbReference>
<dbReference type="AlphaFoldDB" id="A0A409XDB6"/>
<evidence type="ECO:0000313" key="1">
    <source>
        <dbReference type="EMBL" id="PPQ88735.1"/>
    </source>
</evidence>
<dbReference type="EMBL" id="NHYD01002039">
    <property type="protein sequence ID" value="PPQ88735.1"/>
    <property type="molecule type" value="Genomic_DNA"/>
</dbReference>
<proteinExistence type="predicted"/>
<comment type="caution">
    <text evidence="1">The sequence shown here is derived from an EMBL/GenBank/DDBJ whole genome shotgun (WGS) entry which is preliminary data.</text>
</comment>
<accession>A0A409XDB6</accession>
<keyword evidence="2" id="KW-1185">Reference proteome</keyword>
<evidence type="ECO:0000313" key="2">
    <source>
        <dbReference type="Proteomes" id="UP000283269"/>
    </source>
</evidence>
<sequence>MHYTNYRFRKFVQDIGKGVFVDAEFHPMRWYQFNTGDAFRAYFWAVLMLPSLLAKSGYSEELIAYAHQVGIRRNNNYHNFKYWSLEQEQRAARTAVKAYVRRAEDGSA</sequence>
<name>A0A409XDB6_PSICY</name>
<reference evidence="1 2" key="1">
    <citation type="journal article" date="2018" name="Evol. Lett.">
        <title>Horizontal gene cluster transfer increased hallucinogenic mushroom diversity.</title>
        <authorList>
            <person name="Reynolds H.T."/>
            <person name="Vijayakumar V."/>
            <person name="Gluck-Thaler E."/>
            <person name="Korotkin H.B."/>
            <person name="Matheny P.B."/>
            <person name="Slot J.C."/>
        </authorList>
    </citation>
    <scope>NUCLEOTIDE SEQUENCE [LARGE SCALE GENOMIC DNA]</scope>
    <source>
        <strain evidence="1 2">2631</strain>
    </source>
</reference>
<organism evidence="1 2">
    <name type="scientific">Psilocybe cyanescens</name>
    <dbReference type="NCBI Taxonomy" id="93625"/>
    <lineage>
        <taxon>Eukaryota</taxon>
        <taxon>Fungi</taxon>
        <taxon>Dikarya</taxon>
        <taxon>Basidiomycota</taxon>
        <taxon>Agaricomycotina</taxon>
        <taxon>Agaricomycetes</taxon>
        <taxon>Agaricomycetidae</taxon>
        <taxon>Agaricales</taxon>
        <taxon>Agaricineae</taxon>
        <taxon>Strophariaceae</taxon>
        <taxon>Psilocybe</taxon>
    </lineage>
</organism>